<protein>
    <submittedName>
        <fullName evidence="2">Uncharacterized protein</fullName>
    </submittedName>
</protein>
<dbReference type="PANTHER" id="PTHR46695">
    <property type="entry name" value="ZINC FINGER CCCH DOMAIN-CONTAINING PROTEIN 44-RELATED"/>
    <property type="match status" value="1"/>
</dbReference>
<feature type="region of interest" description="Disordered" evidence="1">
    <location>
        <begin position="22"/>
        <end position="134"/>
    </location>
</feature>
<dbReference type="Proteomes" id="UP000834106">
    <property type="component" value="Chromosome 9"/>
</dbReference>
<gene>
    <name evidence="2" type="ORF">FPE_LOCUS15134</name>
</gene>
<sequence length="178" mass="19460">MDSADVETVTTPMPTRLLFSDTPFFPSDTRNLSPLSSAFSDSSSNNNNFRSCSKWWEAEESAKGEKGPVAVSKPPPPKQDKKEVEEVGVLPAVRARHQMIPSGEKQKRGRQAKGPVAAAAKPLPPPQKREKQEEEGVCFICFDGGSLVLRDRKGAKAKPLNADCRNPFPPNPPTSSRF</sequence>
<proteinExistence type="predicted"/>
<feature type="compositionally biased region" description="Low complexity" evidence="1">
    <location>
        <begin position="112"/>
        <end position="121"/>
    </location>
</feature>
<accession>A0AAD1ZEA0</accession>
<feature type="compositionally biased region" description="Low complexity" evidence="1">
    <location>
        <begin position="31"/>
        <end position="53"/>
    </location>
</feature>
<feature type="region of interest" description="Disordered" evidence="1">
    <location>
        <begin position="156"/>
        <end position="178"/>
    </location>
</feature>
<evidence type="ECO:0000256" key="1">
    <source>
        <dbReference type="SAM" id="MobiDB-lite"/>
    </source>
</evidence>
<dbReference type="AlphaFoldDB" id="A0AAD1ZEA0"/>
<dbReference type="PANTHER" id="PTHR46695:SF4">
    <property type="entry name" value="ZINC FINGER CCCH DOMAIN-CONTAINING PROTEIN 44"/>
    <property type="match status" value="1"/>
</dbReference>
<dbReference type="EMBL" id="OU503044">
    <property type="protein sequence ID" value="CAI9767704.1"/>
    <property type="molecule type" value="Genomic_DNA"/>
</dbReference>
<evidence type="ECO:0000313" key="2">
    <source>
        <dbReference type="EMBL" id="CAI9767704.1"/>
    </source>
</evidence>
<evidence type="ECO:0000313" key="3">
    <source>
        <dbReference type="Proteomes" id="UP000834106"/>
    </source>
</evidence>
<feature type="compositionally biased region" description="Pro residues" evidence="1">
    <location>
        <begin position="167"/>
        <end position="178"/>
    </location>
</feature>
<reference evidence="2" key="1">
    <citation type="submission" date="2023-05" db="EMBL/GenBank/DDBJ databases">
        <authorList>
            <person name="Huff M."/>
        </authorList>
    </citation>
    <scope>NUCLEOTIDE SEQUENCE</scope>
</reference>
<name>A0AAD1ZEA0_9LAMI</name>
<organism evidence="2 3">
    <name type="scientific">Fraxinus pennsylvanica</name>
    <dbReference type="NCBI Taxonomy" id="56036"/>
    <lineage>
        <taxon>Eukaryota</taxon>
        <taxon>Viridiplantae</taxon>
        <taxon>Streptophyta</taxon>
        <taxon>Embryophyta</taxon>
        <taxon>Tracheophyta</taxon>
        <taxon>Spermatophyta</taxon>
        <taxon>Magnoliopsida</taxon>
        <taxon>eudicotyledons</taxon>
        <taxon>Gunneridae</taxon>
        <taxon>Pentapetalae</taxon>
        <taxon>asterids</taxon>
        <taxon>lamiids</taxon>
        <taxon>Lamiales</taxon>
        <taxon>Oleaceae</taxon>
        <taxon>Oleeae</taxon>
        <taxon>Fraxinus</taxon>
    </lineage>
</organism>
<feature type="compositionally biased region" description="Basic and acidic residues" evidence="1">
    <location>
        <begin position="56"/>
        <end position="66"/>
    </location>
</feature>
<keyword evidence="3" id="KW-1185">Reference proteome</keyword>